<dbReference type="AlphaFoldDB" id="A0AAP0EM54"/>
<protein>
    <submittedName>
        <fullName evidence="1">Uncharacterized protein</fullName>
    </submittedName>
</protein>
<dbReference type="EMBL" id="JBBNAF010000012">
    <property type="protein sequence ID" value="KAK9093287.1"/>
    <property type="molecule type" value="Genomic_DNA"/>
</dbReference>
<keyword evidence="2" id="KW-1185">Reference proteome</keyword>
<proteinExistence type="predicted"/>
<organism evidence="1 2">
    <name type="scientific">Stephania yunnanensis</name>
    <dbReference type="NCBI Taxonomy" id="152371"/>
    <lineage>
        <taxon>Eukaryota</taxon>
        <taxon>Viridiplantae</taxon>
        <taxon>Streptophyta</taxon>
        <taxon>Embryophyta</taxon>
        <taxon>Tracheophyta</taxon>
        <taxon>Spermatophyta</taxon>
        <taxon>Magnoliopsida</taxon>
        <taxon>Ranunculales</taxon>
        <taxon>Menispermaceae</taxon>
        <taxon>Menispermoideae</taxon>
        <taxon>Cissampelideae</taxon>
        <taxon>Stephania</taxon>
    </lineage>
</organism>
<comment type="caution">
    <text evidence="1">The sequence shown here is derived from an EMBL/GenBank/DDBJ whole genome shotgun (WGS) entry which is preliminary data.</text>
</comment>
<dbReference type="Proteomes" id="UP001420932">
    <property type="component" value="Unassembled WGS sequence"/>
</dbReference>
<gene>
    <name evidence="1" type="ORF">Syun_028198</name>
</gene>
<name>A0AAP0EM54_9MAGN</name>
<reference evidence="1 2" key="1">
    <citation type="submission" date="2024-01" db="EMBL/GenBank/DDBJ databases">
        <title>Genome assemblies of Stephania.</title>
        <authorList>
            <person name="Yang L."/>
        </authorList>
    </citation>
    <scope>NUCLEOTIDE SEQUENCE [LARGE SCALE GENOMIC DNA]</scope>
    <source>
        <strain evidence="1">YNDBR</strain>
        <tissue evidence="1">Leaf</tissue>
    </source>
</reference>
<evidence type="ECO:0000313" key="1">
    <source>
        <dbReference type="EMBL" id="KAK9093287.1"/>
    </source>
</evidence>
<evidence type="ECO:0000313" key="2">
    <source>
        <dbReference type="Proteomes" id="UP001420932"/>
    </source>
</evidence>
<sequence>MEPKRDDFGSEIEDVAVQSKKNKRTGNALVGLATKDGTGVYAETRVSNPLIVLPMGTAPNGVPKVGVAVRESGGEWSIAVGDARGVVVC</sequence>
<accession>A0AAP0EM54</accession>